<dbReference type="AlphaFoldDB" id="A0A2T3FZ11"/>
<comment type="caution">
    <text evidence="1">The sequence shown here is derived from an EMBL/GenBank/DDBJ whole genome shotgun (WGS) entry which is preliminary data.</text>
</comment>
<dbReference type="RefSeq" id="WP_106987826.1">
    <property type="nucleotide sequence ID" value="NZ_PYLP01000006.1"/>
</dbReference>
<keyword evidence="2" id="KW-1185">Reference proteome</keyword>
<sequence length="277" mass="33840">MVKSIFELEKRTDIKKECLRMEKYLNKPQFRSLDGYSNNSTFWRMVNSCFKLWPHRYTATNASDFFDLLELHTKVEEMNNTEYFYYLQFIFDFIMWISSYCDDDIYDIDFNADLYNLFIDNEDEFNLITTNIKIIMDFSNYSIEKINDHYTFIKHDADTDSILSIIENENDLRLALLEYNDFRIENDINEKRIILKKLGDYLEPKRKEFNSINKSLTDDIFYMLNKFYIRHNNDGNIKFDSNADYIKWYDRLFKMIIHLIRSKYILDVQKELKDYKK</sequence>
<evidence type="ECO:0000313" key="2">
    <source>
        <dbReference type="Proteomes" id="UP000241201"/>
    </source>
</evidence>
<gene>
    <name evidence="1" type="ORF">C7U55_06285</name>
</gene>
<protein>
    <submittedName>
        <fullName evidence="1">Uncharacterized protein</fullName>
    </submittedName>
</protein>
<accession>A0A2T3FZ11</accession>
<name>A0A2T3FZ11_9FIRM</name>
<dbReference type="GeneID" id="77470700"/>
<organism evidence="1 2">
    <name type="scientific">Faecalibacillus faecis</name>
    <dbReference type="NCBI Taxonomy" id="1982628"/>
    <lineage>
        <taxon>Bacteria</taxon>
        <taxon>Bacillati</taxon>
        <taxon>Bacillota</taxon>
        <taxon>Erysipelotrichia</taxon>
        <taxon>Erysipelotrichales</taxon>
        <taxon>Coprobacillaceae</taxon>
        <taxon>Faecalibacillus</taxon>
    </lineage>
</organism>
<dbReference type="EMBL" id="PYLP01000006">
    <property type="protein sequence ID" value="PST40519.1"/>
    <property type="molecule type" value="Genomic_DNA"/>
</dbReference>
<reference evidence="2" key="1">
    <citation type="submission" date="2018-03" db="EMBL/GenBank/DDBJ databases">
        <title>Lachnoclostridium SNUG30370 gen.nov., sp.nov., isolated from human faeces.</title>
        <authorList>
            <person name="Seo B."/>
            <person name="Jeon K."/>
            <person name="Ko G."/>
        </authorList>
    </citation>
    <scope>NUCLEOTIDE SEQUENCE [LARGE SCALE GENOMIC DNA]</scope>
    <source>
        <strain evidence="2">SNUG30370</strain>
    </source>
</reference>
<evidence type="ECO:0000313" key="1">
    <source>
        <dbReference type="EMBL" id="PST40519.1"/>
    </source>
</evidence>
<dbReference type="Proteomes" id="UP000241201">
    <property type="component" value="Unassembled WGS sequence"/>
</dbReference>
<proteinExistence type="predicted"/>